<organism evidence="1 2">
    <name type="scientific">Aphis craccivora</name>
    <name type="common">Cowpea aphid</name>
    <dbReference type="NCBI Taxonomy" id="307492"/>
    <lineage>
        <taxon>Eukaryota</taxon>
        <taxon>Metazoa</taxon>
        <taxon>Ecdysozoa</taxon>
        <taxon>Arthropoda</taxon>
        <taxon>Hexapoda</taxon>
        <taxon>Insecta</taxon>
        <taxon>Pterygota</taxon>
        <taxon>Neoptera</taxon>
        <taxon>Paraneoptera</taxon>
        <taxon>Hemiptera</taxon>
        <taxon>Sternorrhyncha</taxon>
        <taxon>Aphidomorpha</taxon>
        <taxon>Aphidoidea</taxon>
        <taxon>Aphididae</taxon>
        <taxon>Aphidini</taxon>
        <taxon>Aphis</taxon>
        <taxon>Aphis</taxon>
    </lineage>
</organism>
<dbReference type="EMBL" id="VUJU01012500">
    <property type="protein sequence ID" value="KAF0707525.1"/>
    <property type="molecule type" value="Genomic_DNA"/>
</dbReference>
<reference evidence="1 2" key="1">
    <citation type="submission" date="2019-08" db="EMBL/GenBank/DDBJ databases">
        <title>Whole genome of Aphis craccivora.</title>
        <authorList>
            <person name="Voronova N.V."/>
            <person name="Shulinski R.S."/>
            <person name="Bandarenka Y.V."/>
            <person name="Zhorov D.G."/>
            <person name="Warner D."/>
        </authorList>
    </citation>
    <scope>NUCLEOTIDE SEQUENCE [LARGE SCALE GENOMIC DNA]</scope>
    <source>
        <strain evidence="1">180601</strain>
        <tissue evidence="1">Whole Body</tissue>
    </source>
</reference>
<name>A0A6G0VTS0_APHCR</name>
<gene>
    <name evidence="1" type="ORF">FWK35_00030962</name>
</gene>
<accession>A0A6G0VTS0</accession>
<feature type="non-terminal residue" evidence="1">
    <location>
        <position position="21"/>
    </location>
</feature>
<sequence length="21" mass="2404">MDPQFPNDFHVTGGFVLIQQL</sequence>
<keyword evidence="2" id="KW-1185">Reference proteome</keyword>
<dbReference type="AlphaFoldDB" id="A0A6G0VTS0"/>
<evidence type="ECO:0000313" key="1">
    <source>
        <dbReference type="EMBL" id="KAF0707525.1"/>
    </source>
</evidence>
<protein>
    <submittedName>
        <fullName evidence="1">Uncharacterized protein</fullName>
    </submittedName>
</protein>
<dbReference type="Proteomes" id="UP000478052">
    <property type="component" value="Unassembled WGS sequence"/>
</dbReference>
<evidence type="ECO:0000313" key="2">
    <source>
        <dbReference type="Proteomes" id="UP000478052"/>
    </source>
</evidence>
<comment type="caution">
    <text evidence="1">The sequence shown here is derived from an EMBL/GenBank/DDBJ whole genome shotgun (WGS) entry which is preliminary data.</text>
</comment>
<proteinExistence type="predicted"/>